<evidence type="ECO:0000256" key="1">
    <source>
        <dbReference type="ARBA" id="ARBA00004651"/>
    </source>
</evidence>
<evidence type="ECO:0000313" key="8">
    <source>
        <dbReference type="EMBL" id="SDG67118.1"/>
    </source>
</evidence>
<feature type="transmembrane region" description="Helical" evidence="7">
    <location>
        <begin position="369"/>
        <end position="390"/>
    </location>
</feature>
<dbReference type="PANTHER" id="PTHR23513:SF11">
    <property type="entry name" value="STAPHYLOFERRIN A TRANSPORTER"/>
    <property type="match status" value="1"/>
</dbReference>
<evidence type="ECO:0000313" key="9">
    <source>
        <dbReference type="Proteomes" id="UP000199623"/>
    </source>
</evidence>
<dbReference type="OrthoDB" id="3227279at2"/>
<feature type="transmembrane region" description="Helical" evidence="7">
    <location>
        <begin position="249"/>
        <end position="269"/>
    </location>
</feature>
<sequence length="420" mass="42787">MPGYRDLARDREFRALFAAHVVSVAGDQFARVALTVHVYQRTASAGLTALTYALTFLPDLVGGPLLSGLADRFARRTVMVTADAARVALLLLMALPGIPLWLLATLLLAVQLAGAPHGAARAALLPQILPDERYPLGQALLSTVTQAAQVAGFLTGGALVAWLGPGLVLVADAATFAASALLVRTYLAPRPAPRRPHVRAWPADLAGGAALVWHDRHLRALVALACVSGFYIAGEALAVPYAAGLGAGPAAVGMIFGAYAAGATAGMLALARLGAALQARLMPWLAIAACAALVPAALRPGLAVSLTLFALSGAASAYHLVANTRFVRAVPDASRGQAFGLAVTALRVSQGTGVALAGLAAETTPAHRVVAAAGALGVLAAGGAAVLWWLSAGPSPSDGSSRWDAPSRSDGRDGRQRKYG</sequence>
<dbReference type="EMBL" id="FNCC01000010">
    <property type="protein sequence ID" value="SDG67118.1"/>
    <property type="molecule type" value="Genomic_DNA"/>
</dbReference>
<dbReference type="Pfam" id="PF07690">
    <property type="entry name" value="MFS_1"/>
    <property type="match status" value="1"/>
</dbReference>
<dbReference type="Gene3D" id="1.20.1250.20">
    <property type="entry name" value="MFS general substrate transporter like domains"/>
    <property type="match status" value="1"/>
</dbReference>
<evidence type="ECO:0000256" key="7">
    <source>
        <dbReference type="SAM" id="Phobius"/>
    </source>
</evidence>
<dbReference type="PANTHER" id="PTHR23513">
    <property type="entry name" value="INTEGRAL MEMBRANE EFFLUX PROTEIN-RELATED"/>
    <property type="match status" value="1"/>
</dbReference>
<dbReference type="AlphaFoldDB" id="A0A1G7W5B0"/>
<protein>
    <submittedName>
        <fullName evidence="8">Predicted arabinose efflux permease, MFS family</fullName>
    </submittedName>
</protein>
<dbReference type="GO" id="GO:0005886">
    <property type="term" value="C:plasma membrane"/>
    <property type="evidence" value="ECO:0007669"/>
    <property type="project" value="UniProtKB-SubCell"/>
</dbReference>
<feature type="region of interest" description="Disordered" evidence="6">
    <location>
        <begin position="394"/>
        <end position="420"/>
    </location>
</feature>
<evidence type="ECO:0000256" key="5">
    <source>
        <dbReference type="ARBA" id="ARBA00023136"/>
    </source>
</evidence>
<accession>A0A1G7W5B0</accession>
<comment type="subcellular location">
    <subcellularLocation>
        <location evidence="1">Cell membrane</location>
        <topology evidence="1">Multi-pass membrane protein</topology>
    </subcellularLocation>
</comment>
<dbReference type="Proteomes" id="UP000199623">
    <property type="component" value="Unassembled WGS sequence"/>
</dbReference>
<reference evidence="9" key="1">
    <citation type="submission" date="2016-10" db="EMBL/GenBank/DDBJ databases">
        <authorList>
            <person name="Varghese N."/>
            <person name="Submissions S."/>
        </authorList>
    </citation>
    <scope>NUCLEOTIDE SEQUENCE [LARGE SCALE GENOMIC DNA]</scope>
    <source>
        <strain evidence="9">CGMCC 4.3506</strain>
    </source>
</reference>
<evidence type="ECO:0000256" key="2">
    <source>
        <dbReference type="ARBA" id="ARBA00022475"/>
    </source>
</evidence>
<dbReference type="STRING" id="200378.SAMN05216553_110165"/>
<dbReference type="InterPro" id="IPR011701">
    <property type="entry name" value="MFS"/>
</dbReference>
<feature type="transmembrane region" description="Helical" evidence="7">
    <location>
        <begin position="221"/>
        <end position="243"/>
    </location>
</feature>
<keyword evidence="3 7" id="KW-0812">Transmembrane</keyword>
<feature type="transmembrane region" description="Helical" evidence="7">
    <location>
        <begin position="45"/>
        <end position="66"/>
    </location>
</feature>
<evidence type="ECO:0000256" key="3">
    <source>
        <dbReference type="ARBA" id="ARBA00022692"/>
    </source>
</evidence>
<gene>
    <name evidence="8" type="ORF">SAMN05216553_110165</name>
</gene>
<organism evidence="8 9">
    <name type="scientific">Lentzea fradiae</name>
    <dbReference type="NCBI Taxonomy" id="200378"/>
    <lineage>
        <taxon>Bacteria</taxon>
        <taxon>Bacillati</taxon>
        <taxon>Actinomycetota</taxon>
        <taxon>Actinomycetes</taxon>
        <taxon>Pseudonocardiales</taxon>
        <taxon>Pseudonocardiaceae</taxon>
        <taxon>Lentzea</taxon>
    </lineage>
</organism>
<dbReference type="SUPFAM" id="SSF103473">
    <property type="entry name" value="MFS general substrate transporter"/>
    <property type="match status" value="1"/>
</dbReference>
<feature type="transmembrane region" description="Helical" evidence="7">
    <location>
        <begin position="281"/>
        <end position="298"/>
    </location>
</feature>
<keyword evidence="5 7" id="KW-0472">Membrane</keyword>
<keyword evidence="9" id="KW-1185">Reference proteome</keyword>
<feature type="transmembrane region" description="Helical" evidence="7">
    <location>
        <begin position="87"/>
        <end position="110"/>
    </location>
</feature>
<dbReference type="GO" id="GO:0022857">
    <property type="term" value="F:transmembrane transporter activity"/>
    <property type="evidence" value="ECO:0007669"/>
    <property type="project" value="InterPro"/>
</dbReference>
<feature type="compositionally biased region" description="Basic and acidic residues" evidence="6">
    <location>
        <begin position="405"/>
        <end position="420"/>
    </location>
</feature>
<name>A0A1G7W5B0_9PSEU</name>
<feature type="transmembrane region" description="Helical" evidence="7">
    <location>
        <begin position="304"/>
        <end position="321"/>
    </location>
</feature>
<evidence type="ECO:0000256" key="4">
    <source>
        <dbReference type="ARBA" id="ARBA00022989"/>
    </source>
</evidence>
<dbReference type="InterPro" id="IPR036259">
    <property type="entry name" value="MFS_trans_sf"/>
</dbReference>
<keyword evidence="2" id="KW-1003">Cell membrane</keyword>
<dbReference type="RefSeq" id="WP_090052455.1">
    <property type="nucleotide sequence ID" value="NZ_FNCC01000010.1"/>
</dbReference>
<feature type="transmembrane region" description="Helical" evidence="7">
    <location>
        <begin position="162"/>
        <end position="187"/>
    </location>
</feature>
<keyword evidence="4 7" id="KW-1133">Transmembrane helix</keyword>
<evidence type="ECO:0000256" key="6">
    <source>
        <dbReference type="SAM" id="MobiDB-lite"/>
    </source>
</evidence>
<dbReference type="CDD" id="cd06173">
    <property type="entry name" value="MFS_MefA_like"/>
    <property type="match status" value="1"/>
</dbReference>
<proteinExistence type="predicted"/>